<evidence type="ECO:0000256" key="1">
    <source>
        <dbReference type="SAM" id="MobiDB-lite"/>
    </source>
</evidence>
<dbReference type="EMBL" id="CP065053">
    <property type="protein sequence ID" value="QPI47649.1"/>
    <property type="molecule type" value="Genomic_DNA"/>
</dbReference>
<sequence>MNNHIQPYQRPYTSSASDTSQSLAMIKDGQRANMELTKAEMEAAIQKKGNTAAVNAI</sequence>
<organism evidence="2 3">
    <name type="scientific">Massilia antarctica</name>
    <dbReference type="NCBI Taxonomy" id="2765360"/>
    <lineage>
        <taxon>Bacteria</taxon>
        <taxon>Pseudomonadati</taxon>
        <taxon>Pseudomonadota</taxon>
        <taxon>Betaproteobacteria</taxon>
        <taxon>Burkholderiales</taxon>
        <taxon>Oxalobacteraceae</taxon>
        <taxon>Telluria group</taxon>
        <taxon>Massilia</taxon>
    </lineage>
</organism>
<dbReference type="Proteomes" id="UP000662888">
    <property type="component" value="Chromosome"/>
</dbReference>
<reference evidence="2 3" key="1">
    <citation type="submission" date="2020-11" db="EMBL/GenBank/DDBJ databases">
        <authorList>
            <person name="Sun Q."/>
        </authorList>
    </citation>
    <scope>NUCLEOTIDE SEQUENCE [LARGE SCALE GENOMIC DNA]</scope>
    <source>
        <strain evidence="2 3">P8398</strain>
    </source>
</reference>
<evidence type="ECO:0000313" key="2">
    <source>
        <dbReference type="EMBL" id="QPI47649.1"/>
    </source>
</evidence>
<accession>A0AA48W9Y3</accession>
<gene>
    <name evidence="2" type="ORF">IV454_18875</name>
</gene>
<dbReference type="RefSeq" id="WP_206087328.1">
    <property type="nucleotide sequence ID" value="NZ_CP065053.1"/>
</dbReference>
<keyword evidence="3" id="KW-1185">Reference proteome</keyword>
<proteinExistence type="predicted"/>
<protein>
    <submittedName>
        <fullName evidence="2">Uncharacterized protein</fullName>
    </submittedName>
</protein>
<evidence type="ECO:0000313" key="3">
    <source>
        <dbReference type="Proteomes" id="UP000662888"/>
    </source>
</evidence>
<feature type="region of interest" description="Disordered" evidence="1">
    <location>
        <begin position="1"/>
        <end position="21"/>
    </location>
</feature>
<name>A0AA48W9Y3_9BURK</name>